<dbReference type="Pfam" id="PF04860">
    <property type="entry name" value="Phage_portal"/>
    <property type="match status" value="1"/>
</dbReference>
<protein>
    <recommendedName>
        <fullName evidence="2">Phage head morphogenesis domain-containing protein</fullName>
    </recommendedName>
</protein>
<dbReference type="RefSeq" id="WP_264842549.1">
    <property type="nucleotide sequence ID" value="NZ_AP025628.1"/>
</dbReference>
<dbReference type="EMBL" id="AP025628">
    <property type="protein sequence ID" value="BDG61920.1"/>
    <property type="molecule type" value="Genomic_DNA"/>
</dbReference>
<feature type="domain" description="Phage head morphogenesis" evidence="2">
    <location>
        <begin position="590"/>
        <end position="709"/>
    </location>
</feature>
<accession>A0AA35CM84</accession>
<dbReference type="InterPro" id="IPR006427">
    <property type="entry name" value="Portal_HK97"/>
</dbReference>
<evidence type="ECO:0000259" key="2">
    <source>
        <dbReference type="Pfam" id="PF04233"/>
    </source>
</evidence>
<organism evidence="3 4">
    <name type="scientific">Caldinitratiruptor microaerophilus</name>
    <dbReference type="NCBI Taxonomy" id="671077"/>
    <lineage>
        <taxon>Bacteria</taxon>
        <taxon>Bacillati</taxon>
        <taxon>Bacillota</taxon>
        <taxon>Clostridia</taxon>
        <taxon>Eubacteriales</taxon>
        <taxon>Symbiobacteriaceae</taxon>
        <taxon>Caldinitratiruptor</taxon>
    </lineage>
</organism>
<evidence type="ECO:0000256" key="1">
    <source>
        <dbReference type="SAM" id="MobiDB-lite"/>
    </source>
</evidence>
<reference evidence="3" key="1">
    <citation type="submission" date="2022-03" db="EMBL/GenBank/DDBJ databases">
        <title>Complete genome sequence of Caldinitratiruptor microaerophilus.</title>
        <authorList>
            <person name="Mukaiyama R."/>
            <person name="Nishiyama T."/>
            <person name="Ueda K."/>
        </authorList>
    </citation>
    <scope>NUCLEOTIDE SEQUENCE</scope>
    <source>
        <strain evidence="3">JCM 16183</strain>
    </source>
</reference>
<sequence>MRLRDRLRVLFTGRLPDSEEGKQVGGMVISPGVARWPEDGYTNWARDAYGKNELVYACIQEIATSVPEAPLRVYRDTDAGWEEMPDHPLRQLVRRPNPILSEYELWELTIVHLYLAGNAYWEVVTSRDGRPRELWPLRPDRVRIIPQPDPQVHHTYAYAVDGRLYDLGTNVVHFRLPNPLDEYFGQPPLRAAVRAVAVDNEATEYVKVLLQNDAMPRVIVTTQQRLDEDTVERLRSRWRERYGRENRGMPAFLQQGMDVKVLGLNLRDLEFPDLRSISETRICAVFGVPPVLVGAKVGLDRSTFANYEEARRSFWEETVSPLLRRLADRINHKLLPMFGNPTGLEARFDTSEVSALQESVTQKWRRITDAVKAGWLVVDEARTEAGYDPVPGGRVLLRPSNVVAIPVDEAGGGGEGTPAAEQPAPEDTPAAEPNGGPPPQGESAKQRDRPVRLLKSHEAIAESRNRLADRYERRWREWAREEFQQEARDTLRAFSLAAKGRRLKALSDEELAAFLTLLAQAAIAWRARIRETVLDLAYQQLAAAADEAAAELDVAFELDNEFAQRFVEQYTFPFAGALSQASQDRIREIILAGKRDGLTVAEMRDRLLEEFDDWTLRRAEMVARTETIRATNAGAVMAYQQLGVEMVEWLPATDACPYCAPLRGRRWATGGELFRQGDEWLPEGMDRPMRLTYEPVRHPPLHPNCRCTIVPVV</sequence>
<dbReference type="AlphaFoldDB" id="A0AA35CM84"/>
<name>A0AA35CM84_9FIRM</name>
<evidence type="ECO:0000313" key="3">
    <source>
        <dbReference type="EMBL" id="BDG61920.1"/>
    </source>
</evidence>
<evidence type="ECO:0000313" key="4">
    <source>
        <dbReference type="Proteomes" id="UP001163687"/>
    </source>
</evidence>
<dbReference type="InterPro" id="IPR006944">
    <property type="entry name" value="Phage/GTA_portal"/>
</dbReference>
<feature type="region of interest" description="Disordered" evidence="1">
    <location>
        <begin position="406"/>
        <end position="451"/>
    </location>
</feature>
<dbReference type="KEGG" id="cmic:caldi_30100"/>
<proteinExistence type="predicted"/>
<gene>
    <name evidence="3" type="ORF">caldi_30100</name>
</gene>
<dbReference type="InterPro" id="IPR006528">
    <property type="entry name" value="Phage_head_morphogenesis_dom"/>
</dbReference>
<dbReference type="Proteomes" id="UP001163687">
    <property type="component" value="Chromosome"/>
</dbReference>
<dbReference type="Pfam" id="PF04233">
    <property type="entry name" value="Phage_Mu_F"/>
    <property type="match status" value="1"/>
</dbReference>
<keyword evidence="4" id="KW-1185">Reference proteome</keyword>
<dbReference type="NCBIfam" id="TIGR01537">
    <property type="entry name" value="portal_HK97"/>
    <property type="match status" value="1"/>
</dbReference>